<feature type="transmembrane region" description="Helical" evidence="4">
    <location>
        <begin position="319"/>
        <end position="339"/>
    </location>
</feature>
<evidence type="ECO:0000259" key="5">
    <source>
        <dbReference type="PROSITE" id="PS50850"/>
    </source>
</evidence>
<keyword evidence="7" id="KW-1185">Reference proteome</keyword>
<dbReference type="InterPro" id="IPR020846">
    <property type="entry name" value="MFS_dom"/>
</dbReference>
<dbReference type="InterPro" id="IPR036259">
    <property type="entry name" value="MFS_trans_sf"/>
</dbReference>
<feature type="transmembrane region" description="Helical" evidence="4">
    <location>
        <begin position="123"/>
        <end position="139"/>
    </location>
</feature>
<feature type="transmembrane region" description="Helical" evidence="4">
    <location>
        <begin position="256"/>
        <end position="278"/>
    </location>
</feature>
<dbReference type="InParanoid" id="A0A067N1W7"/>
<evidence type="ECO:0000256" key="2">
    <source>
        <dbReference type="ARBA" id="ARBA00006727"/>
    </source>
</evidence>
<name>A0A067N1W7_BOTB1</name>
<dbReference type="Gene3D" id="1.20.1250.20">
    <property type="entry name" value="MFS general substrate transporter like domains"/>
    <property type="match status" value="2"/>
</dbReference>
<dbReference type="SUPFAM" id="SSF103473">
    <property type="entry name" value="MFS general substrate transporter"/>
    <property type="match status" value="1"/>
</dbReference>
<gene>
    <name evidence="6" type="ORF">BOTBODRAFT_52946</name>
</gene>
<feature type="transmembrane region" description="Helical" evidence="4">
    <location>
        <begin position="345"/>
        <end position="369"/>
    </location>
</feature>
<keyword evidence="4" id="KW-0472">Membrane</keyword>
<feature type="transmembrane region" description="Helical" evidence="4">
    <location>
        <begin position="181"/>
        <end position="204"/>
    </location>
</feature>
<dbReference type="Pfam" id="PF07690">
    <property type="entry name" value="MFS_1"/>
    <property type="match status" value="1"/>
</dbReference>
<evidence type="ECO:0000313" key="7">
    <source>
        <dbReference type="Proteomes" id="UP000027195"/>
    </source>
</evidence>
<dbReference type="OrthoDB" id="6509908at2759"/>
<dbReference type="AlphaFoldDB" id="A0A067N1W7"/>
<dbReference type="PANTHER" id="PTHR11360:SF177">
    <property type="entry name" value="RIBOFLAVIN TRANSPORTER MCH5"/>
    <property type="match status" value="1"/>
</dbReference>
<organism evidence="6 7">
    <name type="scientific">Botryobasidium botryosum (strain FD-172 SS1)</name>
    <dbReference type="NCBI Taxonomy" id="930990"/>
    <lineage>
        <taxon>Eukaryota</taxon>
        <taxon>Fungi</taxon>
        <taxon>Dikarya</taxon>
        <taxon>Basidiomycota</taxon>
        <taxon>Agaricomycotina</taxon>
        <taxon>Agaricomycetes</taxon>
        <taxon>Cantharellales</taxon>
        <taxon>Botryobasidiaceae</taxon>
        <taxon>Botryobasidium</taxon>
    </lineage>
</organism>
<evidence type="ECO:0000256" key="4">
    <source>
        <dbReference type="SAM" id="Phobius"/>
    </source>
</evidence>
<feature type="transmembrane region" description="Helical" evidence="4">
    <location>
        <begin position="216"/>
        <end position="236"/>
    </location>
</feature>
<evidence type="ECO:0000256" key="3">
    <source>
        <dbReference type="SAM" id="MobiDB-lite"/>
    </source>
</evidence>
<feature type="domain" description="Major facilitator superfamily (MFS) profile" evidence="5">
    <location>
        <begin position="56"/>
        <end position="447"/>
    </location>
</feature>
<dbReference type="GO" id="GO:0022857">
    <property type="term" value="F:transmembrane transporter activity"/>
    <property type="evidence" value="ECO:0007669"/>
    <property type="project" value="InterPro"/>
</dbReference>
<keyword evidence="4" id="KW-1133">Transmembrane helix</keyword>
<dbReference type="GO" id="GO:0016020">
    <property type="term" value="C:membrane"/>
    <property type="evidence" value="ECO:0007669"/>
    <property type="project" value="UniProtKB-SubCell"/>
</dbReference>
<feature type="transmembrane region" description="Helical" evidence="4">
    <location>
        <begin position="410"/>
        <end position="433"/>
    </location>
</feature>
<evidence type="ECO:0000313" key="6">
    <source>
        <dbReference type="EMBL" id="KDQ18152.1"/>
    </source>
</evidence>
<sequence length="447" mass="47821">MLEQDSPDASGTVQLPFGPPPPSSTSDDKDEKDSEFRDDEDPEFHPPDGGLRAWGVVLGSWCAQFVAFGPSNSFGTLQAYYRTHQLAGLSPSTISWIGSVQIFVLLMGGCFCGRLYDAYGPRWLLLSGSVIYALASFLLSVCKEFYQFLLVQGFLLGIGSALIYIPSIAAISEHFSKRKGLAMGIAITSGGIGGIVFTQMVSHLLDRIGFGWTTRVLAFIFLGLLAVANLTIKSLLPPRKASPISEMFIGLKDPNFLFLTVGGWFFSLGVTPVFFFLPEFALSIGAPSTFALYCTTFLNVGSILGRLVIGFISDRLGRFNSGVIFTFLSGLLPLTMWITCRTTPTLIAFALMWGFVSGGCETLLPSCAGQISTQRLAGSRLGALFGISSSAYLISGPITGAIIARSNASLPAGYVGAAVFCGTTMLISSACVVTSRFTTDKRLFVVV</sequence>
<dbReference type="PANTHER" id="PTHR11360">
    <property type="entry name" value="MONOCARBOXYLATE TRANSPORTER"/>
    <property type="match status" value="1"/>
</dbReference>
<feature type="compositionally biased region" description="Basic and acidic residues" evidence="3">
    <location>
        <begin position="26"/>
        <end position="35"/>
    </location>
</feature>
<accession>A0A067N1W7</accession>
<dbReference type="PROSITE" id="PS50850">
    <property type="entry name" value="MFS"/>
    <property type="match status" value="1"/>
</dbReference>
<evidence type="ECO:0000256" key="1">
    <source>
        <dbReference type="ARBA" id="ARBA00004141"/>
    </source>
</evidence>
<feature type="region of interest" description="Disordered" evidence="3">
    <location>
        <begin position="1"/>
        <end position="47"/>
    </location>
</feature>
<feature type="transmembrane region" description="Helical" evidence="4">
    <location>
        <begin position="290"/>
        <end position="312"/>
    </location>
</feature>
<feature type="transmembrane region" description="Helical" evidence="4">
    <location>
        <begin position="381"/>
        <end position="404"/>
    </location>
</feature>
<keyword evidence="4" id="KW-0812">Transmembrane</keyword>
<comment type="similarity">
    <text evidence="2">Belongs to the major facilitator superfamily. Monocarboxylate porter (TC 2.A.1.13) family.</text>
</comment>
<dbReference type="InterPro" id="IPR050327">
    <property type="entry name" value="Proton-linked_MCT"/>
</dbReference>
<proteinExistence type="inferred from homology"/>
<protein>
    <recommendedName>
        <fullName evidence="5">Major facilitator superfamily (MFS) profile domain-containing protein</fullName>
    </recommendedName>
</protein>
<dbReference type="InterPro" id="IPR011701">
    <property type="entry name" value="MFS"/>
</dbReference>
<reference evidence="7" key="1">
    <citation type="journal article" date="2014" name="Proc. Natl. Acad. Sci. U.S.A.">
        <title>Extensive sampling of basidiomycete genomes demonstrates inadequacy of the white-rot/brown-rot paradigm for wood decay fungi.</title>
        <authorList>
            <person name="Riley R."/>
            <person name="Salamov A.A."/>
            <person name="Brown D.W."/>
            <person name="Nagy L.G."/>
            <person name="Floudas D."/>
            <person name="Held B.W."/>
            <person name="Levasseur A."/>
            <person name="Lombard V."/>
            <person name="Morin E."/>
            <person name="Otillar R."/>
            <person name="Lindquist E.A."/>
            <person name="Sun H."/>
            <person name="LaButti K.M."/>
            <person name="Schmutz J."/>
            <person name="Jabbour D."/>
            <person name="Luo H."/>
            <person name="Baker S.E."/>
            <person name="Pisabarro A.G."/>
            <person name="Walton J.D."/>
            <person name="Blanchette R.A."/>
            <person name="Henrissat B."/>
            <person name="Martin F."/>
            <person name="Cullen D."/>
            <person name="Hibbett D.S."/>
            <person name="Grigoriev I.V."/>
        </authorList>
    </citation>
    <scope>NUCLEOTIDE SEQUENCE [LARGE SCALE GENOMIC DNA]</scope>
    <source>
        <strain evidence="7">FD-172 SS1</strain>
    </source>
</reference>
<dbReference type="HOGENOM" id="CLU_001265_1_1_1"/>
<comment type="subcellular location">
    <subcellularLocation>
        <location evidence="1">Membrane</location>
        <topology evidence="1">Multi-pass membrane protein</topology>
    </subcellularLocation>
</comment>
<dbReference type="EMBL" id="KL198022">
    <property type="protein sequence ID" value="KDQ18152.1"/>
    <property type="molecule type" value="Genomic_DNA"/>
</dbReference>
<feature type="transmembrane region" description="Helical" evidence="4">
    <location>
        <begin position="94"/>
        <end position="116"/>
    </location>
</feature>
<dbReference type="Proteomes" id="UP000027195">
    <property type="component" value="Unassembled WGS sequence"/>
</dbReference>
<feature type="transmembrane region" description="Helical" evidence="4">
    <location>
        <begin position="145"/>
        <end position="169"/>
    </location>
</feature>